<protein>
    <submittedName>
        <fullName evidence="3">Formylglycine-generating enzyme family protein</fullName>
    </submittedName>
</protein>
<dbReference type="EMBL" id="CP102173">
    <property type="protein sequence ID" value="UUP12912.1"/>
    <property type="molecule type" value="Genomic_DNA"/>
</dbReference>
<dbReference type="InterPro" id="IPR005532">
    <property type="entry name" value="SUMF_dom"/>
</dbReference>
<dbReference type="SUPFAM" id="SSF56436">
    <property type="entry name" value="C-type lectin-like"/>
    <property type="match status" value="1"/>
</dbReference>
<dbReference type="Gene3D" id="3.90.1580.10">
    <property type="entry name" value="paralog of FGE (formylglycine-generating enzyme)"/>
    <property type="match status" value="1"/>
</dbReference>
<evidence type="ECO:0000313" key="4">
    <source>
        <dbReference type="Proteomes" id="UP001316184"/>
    </source>
</evidence>
<reference evidence="3 4" key="1">
    <citation type="submission" date="2022-08" db="EMBL/GenBank/DDBJ databases">
        <title>novel species in genus Aeromicrobium.</title>
        <authorList>
            <person name="Ye L."/>
        </authorList>
    </citation>
    <scope>NUCLEOTIDE SEQUENCE [LARGE SCALE GENOMIC DNA]</scope>
    <source>
        <strain evidence="4">zg-Y1379</strain>
    </source>
</reference>
<dbReference type="PANTHER" id="PTHR23150">
    <property type="entry name" value="SULFATASE MODIFYING FACTOR 1, 2"/>
    <property type="match status" value="1"/>
</dbReference>
<dbReference type="InterPro" id="IPR042095">
    <property type="entry name" value="SUMF_sf"/>
</dbReference>
<dbReference type="Pfam" id="PF03781">
    <property type="entry name" value="FGE-sulfatase"/>
    <property type="match status" value="1"/>
</dbReference>
<gene>
    <name evidence="3" type="ORF">NQV15_13745</name>
</gene>
<organism evidence="3 4">
    <name type="scientific">Aeromicrobium wangtongii</name>
    <dbReference type="NCBI Taxonomy" id="2969247"/>
    <lineage>
        <taxon>Bacteria</taxon>
        <taxon>Bacillati</taxon>
        <taxon>Actinomycetota</taxon>
        <taxon>Actinomycetes</taxon>
        <taxon>Propionibacteriales</taxon>
        <taxon>Nocardioidaceae</taxon>
        <taxon>Aeromicrobium</taxon>
    </lineage>
</organism>
<evidence type="ECO:0000313" key="3">
    <source>
        <dbReference type="EMBL" id="UUP12912.1"/>
    </source>
</evidence>
<name>A0ABY5M842_9ACTN</name>
<dbReference type="InterPro" id="IPR016187">
    <property type="entry name" value="CTDL_fold"/>
</dbReference>
<evidence type="ECO:0000259" key="2">
    <source>
        <dbReference type="Pfam" id="PF03781"/>
    </source>
</evidence>
<proteinExistence type="predicted"/>
<feature type="region of interest" description="Disordered" evidence="1">
    <location>
        <begin position="249"/>
        <end position="274"/>
    </location>
</feature>
<evidence type="ECO:0000256" key="1">
    <source>
        <dbReference type="SAM" id="MobiDB-lite"/>
    </source>
</evidence>
<sequence length="328" mass="36030">MTSTQAAPPASTAVSTRSMRWIPGGRFAMGSDLAEYPEEGPVHDVTVDGFWMDESPVTVAAFRRFVKATGHVTVAERPIDPDDYPGVEASLLVPGSLVFTPTAGPVPLDNWRTWWRYVPGASWKHPEGPGSDTRGRELHPVVHVAWEDVSAYAAWAGKDLPTEAEWERAARGGLDGATYAWGDERSPYGRRLAKYWVGEFPWRNLDPAGQQRTMAVRSFPPNGYGLYDVTGNVWEWTSDFYRSDHAETSGRACCGPQQNPRVATPEGGDDAGDTAARIPRRVLKGGSHLCSDNYCQRYRPAARQAQPIESSMSHIGFRCILRAPGPVG</sequence>
<dbReference type="Proteomes" id="UP001316184">
    <property type="component" value="Chromosome"/>
</dbReference>
<keyword evidence="4" id="KW-1185">Reference proteome</keyword>
<accession>A0ABY5M842</accession>
<feature type="domain" description="Sulfatase-modifying factor enzyme-like" evidence="2">
    <location>
        <begin position="17"/>
        <end position="320"/>
    </location>
</feature>
<dbReference type="InterPro" id="IPR051043">
    <property type="entry name" value="Sulfatase_Mod_Factor_Kinase"/>
</dbReference>
<dbReference type="PANTHER" id="PTHR23150:SF19">
    <property type="entry name" value="FORMYLGLYCINE-GENERATING ENZYME"/>
    <property type="match status" value="1"/>
</dbReference>